<dbReference type="EMBL" id="JPDN02000081">
    <property type="protein sequence ID" value="PON20160.1"/>
    <property type="molecule type" value="Genomic_DNA"/>
</dbReference>
<feature type="compositionally biased region" description="Basic and acidic residues" evidence="1">
    <location>
        <begin position="21"/>
        <end position="34"/>
    </location>
</feature>
<evidence type="ECO:0000313" key="2">
    <source>
        <dbReference type="EMBL" id="PON20160.1"/>
    </source>
</evidence>
<feature type="region of interest" description="Disordered" evidence="1">
    <location>
        <begin position="21"/>
        <end position="40"/>
    </location>
</feature>
<organism evidence="2 3">
    <name type="scientific">Trichoderma gamsii</name>
    <dbReference type="NCBI Taxonomy" id="398673"/>
    <lineage>
        <taxon>Eukaryota</taxon>
        <taxon>Fungi</taxon>
        <taxon>Dikarya</taxon>
        <taxon>Ascomycota</taxon>
        <taxon>Pezizomycotina</taxon>
        <taxon>Sordariomycetes</taxon>
        <taxon>Hypocreomycetidae</taxon>
        <taxon>Hypocreales</taxon>
        <taxon>Hypocreaceae</taxon>
        <taxon>Trichoderma</taxon>
    </lineage>
</organism>
<protein>
    <submittedName>
        <fullName evidence="2">Uncharacterized protein</fullName>
    </submittedName>
</protein>
<name>A0A2P4Z7B6_9HYPO</name>
<proteinExistence type="predicted"/>
<comment type="caution">
    <text evidence="2">The sequence shown here is derived from an EMBL/GenBank/DDBJ whole genome shotgun (WGS) entry which is preliminary data.</text>
</comment>
<dbReference type="Proteomes" id="UP000054821">
    <property type="component" value="Unassembled WGS sequence"/>
</dbReference>
<dbReference type="RefSeq" id="XP_018656044.1">
    <property type="nucleotide sequence ID" value="XM_018810735.1"/>
</dbReference>
<accession>A0A2P4Z7B6</accession>
<sequence length="152" mass="17687">MIYDPWRGCRIFHVTTVTKARDERKRQEAEQAHEKSRKVARLKAEKLGNRGFNDHDGEGNEDDMIQDDPVIFLFKDLEGTPEKEVPAAEVEQFASKYYRKDGMSIYDVIDRELQPSHCYEDVMNDKTKTVVIHSRLLEAKGALKRPWSETDT</sequence>
<dbReference type="AlphaFoldDB" id="A0A2P4Z7B6"/>
<gene>
    <name evidence="2" type="ORF">TGAM01_v210982</name>
</gene>
<keyword evidence="3" id="KW-1185">Reference proteome</keyword>
<evidence type="ECO:0000256" key="1">
    <source>
        <dbReference type="SAM" id="MobiDB-lite"/>
    </source>
</evidence>
<evidence type="ECO:0000313" key="3">
    <source>
        <dbReference type="Proteomes" id="UP000054821"/>
    </source>
</evidence>
<dbReference type="GeneID" id="29990818"/>
<reference evidence="2 3" key="1">
    <citation type="journal article" date="2016" name="Genome Announc.">
        <title>Draft Whole-Genome Sequence of Trichoderma gamsii T6085, a Promising Biocontrol Agent of Fusarium Head Blight on Wheat.</title>
        <authorList>
            <person name="Baroncelli R."/>
            <person name="Zapparata A."/>
            <person name="Piaggeschi G."/>
            <person name="Sarrocco S."/>
            <person name="Vannacci G."/>
        </authorList>
    </citation>
    <scope>NUCLEOTIDE SEQUENCE [LARGE SCALE GENOMIC DNA]</scope>
    <source>
        <strain evidence="2 3">T6085</strain>
    </source>
</reference>